<keyword evidence="1" id="KW-0677">Repeat</keyword>
<evidence type="ECO:0000313" key="5">
    <source>
        <dbReference type="Proteomes" id="UP000243459"/>
    </source>
</evidence>
<feature type="repeat" description="PPR" evidence="2">
    <location>
        <begin position="608"/>
        <end position="638"/>
    </location>
</feature>
<dbReference type="Proteomes" id="UP000243459">
    <property type="component" value="Chromosome 9"/>
</dbReference>
<dbReference type="InterPro" id="IPR011990">
    <property type="entry name" value="TPR-like_helical_dom_sf"/>
</dbReference>
<feature type="repeat" description="PPR" evidence="2">
    <location>
        <begin position="132"/>
        <end position="166"/>
    </location>
</feature>
<evidence type="ECO:0000256" key="1">
    <source>
        <dbReference type="ARBA" id="ARBA00022737"/>
    </source>
</evidence>
<dbReference type="FunFam" id="1.25.40.10:FF:000382">
    <property type="entry name" value="Pentatricopeptide repeat-containing protein"/>
    <property type="match status" value="1"/>
</dbReference>
<sequence>MPFPITISALSLPHLQRAHALLTTSGLISDLFFSNNLISSYSKCGSVSSARQLFDQILHRDSVTWNSLLSAFAHNNLFSDAFHHFRQMLISYVPPTKLTVIPLLKLCANTSHCVSTSRAVHSFVVKIGLESDAMVSSSLVGVYAKSGLLDEAKCLFDGMIDRDVVLWNVMIKGHAQLGFGKKSFLMFSELHRSGTLRPDAISVRCVLMGLETGREFEQVRSYGIKSCLLEDISDVITWNKRLSENVQDGKFDDVLNRFVEMKRKGVGVDNVTFVIVLSAVTNEECFELGKQIHVLAMKEGFHSDTPVSNNLINLYAKMNSLDAARTVFDRMKELDLVSWNSMISANVQSGLDIQSIDLFMDMTKNGFFPDHYTLTSILRACLGITASSSIHEQVHTICIKMGLLSDFFVLTALIDTYAEKGNMERARILFEGMDWFDHAACNALISGYIKNNDNSSALNLFASLHQSGGRSNDFSLATVLKACSGLVALQLGKQIHAYAVKLGFDSNVCVSSSILDMYIKCGNMLDSSAAFSDIHEPDDVAWTAMISGYVENGNEDYALNLFHQMRKLGLLPDEFTLASLVKACSCLAALGQGRQIHAIVIKLDHASDSFVGTSMMDMYAKCGNIEDSYELFKRMDFKNNVSWNVMVLGFAQHGKAGKALDLFNKMVSYGLQPDKITFLGVLSACSHSGLVSKAYNYFDSMFRDYGIKPEAEHYSSLVDALGRAGLLSKAEEVIDTMPFNASSSTYRALLGACRNQRNMELGEKIANKLLLQEPQDASAYVLMSNIYATSNKWDGVTNARRSMKCKNIRKDPGYSWIEVKNKMHMFVVDDKSHPENQIIYDELEDLIRRIKHEGYVPNTEVVLLDVEEEEKERSLYYHSEKLAIAYGLLRIPAPQKIRIIKNLRVCGDCHNAIKYMSKVSRREIVLRDGSRFHCFGDGKCSCGDYW</sequence>
<feature type="repeat" description="PPR" evidence="2">
    <location>
        <begin position="335"/>
        <end position="369"/>
    </location>
</feature>
<dbReference type="EMBL" id="CM007389">
    <property type="protein sequence ID" value="ONK58442.1"/>
    <property type="molecule type" value="Genomic_DNA"/>
</dbReference>
<dbReference type="FunFam" id="1.25.40.10:FF:000031">
    <property type="entry name" value="Pentatricopeptide repeat-containing protein mitochondrial"/>
    <property type="match status" value="1"/>
</dbReference>
<dbReference type="Gene3D" id="1.25.40.10">
    <property type="entry name" value="Tetratricopeptide repeat domain"/>
    <property type="match status" value="5"/>
</dbReference>
<dbReference type="InterPro" id="IPR046848">
    <property type="entry name" value="E_motif"/>
</dbReference>
<feature type="domain" description="DYW" evidence="3">
    <location>
        <begin position="854"/>
        <end position="946"/>
    </location>
</feature>
<dbReference type="Gramene" id="ONK58442">
    <property type="protein sequence ID" value="ONK58442"/>
    <property type="gene ID" value="A4U43_C09F12810"/>
</dbReference>
<dbReference type="PANTHER" id="PTHR47926">
    <property type="entry name" value="PENTATRICOPEPTIDE REPEAT-CONTAINING PROTEIN"/>
    <property type="match status" value="1"/>
</dbReference>
<dbReference type="Pfam" id="PF14432">
    <property type="entry name" value="DYW_deaminase"/>
    <property type="match status" value="1"/>
</dbReference>
<name>A0A5P1E701_ASPOF</name>
<keyword evidence="5" id="KW-1185">Reference proteome</keyword>
<dbReference type="PANTHER" id="PTHR47926:SF543">
    <property type="entry name" value="(WILD MALAYSIAN BANANA) HYPOTHETICAL PROTEIN"/>
    <property type="match status" value="1"/>
</dbReference>
<dbReference type="Pfam" id="PF20430">
    <property type="entry name" value="Eplus_motif"/>
    <property type="match status" value="1"/>
</dbReference>
<dbReference type="Pfam" id="PF20431">
    <property type="entry name" value="E_motif"/>
    <property type="match status" value="1"/>
</dbReference>
<feature type="repeat" description="PPR" evidence="2">
    <location>
        <begin position="437"/>
        <end position="471"/>
    </location>
</feature>
<dbReference type="OrthoDB" id="3231855at2759"/>
<proteinExistence type="predicted"/>
<feature type="repeat" description="PPR" evidence="2">
    <location>
        <begin position="234"/>
        <end position="268"/>
    </location>
</feature>
<evidence type="ECO:0000259" key="3">
    <source>
        <dbReference type="Pfam" id="PF14432"/>
    </source>
</evidence>
<dbReference type="InterPro" id="IPR046960">
    <property type="entry name" value="PPR_At4g14850-like_plant"/>
</dbReference>
<protein>
    <recommendedName>
        <fullName evidence="3">DYW domain-containing protein</fullName>
    </recommendedName>
</protein>
<dbReference type="NCBIfam" id="TIGR00756">
    <property type="entry name" value="PPR"/>
    <property type="match status" value="3"/>
</dbReference>
<dbReference type="InterPro" id="IPR046849">
    <property type="entry name" value="E2_motif"/>
</dbReference>
<feature type="repeat" description="PPR" evidence="2">
    <location>
        <begin position="639"/>
        <end position="673"/>
    </location>
</feature>
<dbReference type="FunFam" id="1.25.40.10:FF:000381">
    <property type="entry name" value="Pentatricopeptide repeat-containing protein"/>
    <property type="match status" value="1"/>
</dbReference>
<gene>
    <name evidence="4" type="ORF">A4U43_C09F12810</name>
</gene>
<dbReference type="Pfam" id="PF13041">
    <property type="entry name" value="PPR_2"/>
    <property type="match status" value="3"/>
</dbReference>
<evidence type="ECO:0000313" key="4">
    <source>
        <dbReference type="EMBL" id="ONK58442.1"/>
    </source>
</evidence>
<dbReference type="Pfam" id="PF01535">
    <property type="entry name" value="PPR"/>
    <property type="match status" value="10"/>
</dbReference>
<dbReference type="GO" id="GO:0008270">
    <property type="term" value="F:zinc ion binding"/>
    <property type="evidence" value="ECO:0007669"/>
    <property type="project" value="InterPro"/>
</dbReference>
<feature type="repeat" description="PPR" evidence="2">
    <location>
        <begin position="538"/>
        <end position="572"/>
    </location>
</feature>
<dbReference type="FunFam" id="1.25.40.10:FF:001086">
    <property type="entry name" value="Pentatricopeptide repeat-containing protein At4g33170"/>
    <property type="match status" value="1"/>
</dbReference>
<dbReference type="InterPro" id="IPR002885">
    <property type="entry name" value="PPR_rpt"/>
</dbReference>
<dbReference type="PROSITE" id="PS51375">
    <property type="entry name" value="PPR"/>
    <property type="match status" value="8"/>
</dbReference>
<feature type="repeat" description="PPR" evidence="2">
    <location>
        <begin position="61"/>
        <end position="95"/>
    </location>
</feature>
<dbReference type="InterPro" id="IPR032867">
    <property type="entry name" value="DYW_dom"/>
</dbReference>
<dbReference type="GO" id="GO:0003723">
    <property type="term" value="F:RNA binding"/>
    <property type="evidence" value="ECO:0007669"/>
    <property type="project" value="InterPro"/>
</dbReference>
<organism evidence="4 5">
    <name type="scientific">Asparagus officinalis</name>
    <name type="common">Garden asparagus</name>
    <dbReference type="NCBI Taxonomy" id="4686"/>
    <lineage>
        <taxon>Eukaryota</taxon>
        <taxon>Viridiplantae</taxon>
        <taxon>Streptophyta</taxon>
        <taxon>Embryophyta</taxon>
        <taxon>Tracheophyta</taxon>
        <taxon>Spermatophyta</taxon>
        <taxon>Magnoliopsida</taxon>
        <taxon>Liliopsida</taxon>
        <taxon>Asparagales</taxon>
        <taxon>Asparagaceae</taxon>
        <taxon>Asparagoideae</taxon>
        <taxon>Asparagus</taxon>
    </lineage>
</organism>
<dbReference type="AlphaFoldDB" id="A0A5P1E701"/>
<accession>A0A5P1E701</accession>
<reference evidence="5" key="1">
    <citation type="journal article" date="2017" name="Nat. Commun.">
        <title>The asparagus genome sheds light on the origin and evolution of a young Y chromosome.</title>
        <authorList>
            <person name="Harkess A."/>
            <person name="Zhou J."/>
            <person name="Xu C."/>
            <person name="Bowers J.E."/>
            <person name="Van der Hulst R."/>
            <person name="Ayyampalayam S."/>
            <person name="Mercati F."/>
            <person name="Riccardi P."/>
            <person name="McKain M.R."/>
            <person name="Kakrana A."/>
            <person name="Tang H."/>
            <person name="Ray J."/>
            <person name="Groenendijk J."/>
            <person name="Arikit S."/>
            <person name="Mathioni S.M."/>
            <person name="Nakano M."/>
            <person name="Shan H."/>
            <person name="Telgmann-Rauber A."/>
            <person name="Kanno A."/>
            <person name="Yue Z."/>
            <person name="Chen H."/>
            <person name="Li W."/>
            <person name="Chen Y."/>
            <person name="Xu X."/>
            <person name="Zhang Y."/>
            <person name="Luo S."/>
            <person name="Chen H."/>
            <person name="Gao J."/>
            <person name="Mao Z."/>
            <person name="Pires J.C."/>
            <person name="Luo M."/>
            <person name="Kudrna D."/>
            <person name="Wing R.A."/>
            <person name="Meyers B.C."/>
            <person name="Yi K."/>
            <person name="Kong H."/>
            <person name="Lavrijsen P."/>
            <person name="Sunseri F."/>
            <person name="Falavigna A."/>
            <person name="Ye Y."/>
            <person name="Leebens-Mack J.H."/>
            <person name="Chen G."/>
        </authorList>
    </citation>
    <scope>NUCLEOTIDE SEQUENCE [LARGE SCALE GENOMIC DNA]</scope>
    <source>
        <strain evidence="5">cv. DH0086</strain>
    </source>
</reference>
<dbReference type="GO" id="GO:0009451">
    <property type="term" value="P:RNA modification"/>
    <property type="evidence" value="ECO:0007669"/>
    <property type="project" value="InterPro"/>
</dbReference>
<dbReference type="OMA" id="AWEAVDC"/>
<dbReference type="FunFam" id="1.25.40.10:FF:000366">
    <property type="entry name" value="Pentatricopeptide (PPR) repeat-containing protein"/>
    <property type="match status" value="1"/>
</dbReference>
<evidence type="ECO:0000256" key="2">
    <source>
        <dbReference type="PROSITE-ProRule" id="PRU00708"/>
    </source>
</evidence>